<evidence type="ECO:0000256" key="3">
    <source>
        <dbReference type="ARBA" id="ARBA00022737"/>
    </source>
</evidence>
<evidence type="ECO:0000313" key="6">
    <source>
        <dbReference type="EMBL" id="KAF2443429.1"/>
    </source>
</evidence>
<sequence>MQQSTIEANSTQRPPGPSTLRNARSSPAALPSERDSVLSDSDTPISGDAVHAHDLTATHRVVATVEKTSASKKWTGGLSEAEAHLLIFLKEVKKLRWPEITAKFQVHYPTRKYPTLQTNYSQKINRRDRSQDPATLVLPSMYASEAHIDWAEVHANPSRPNDHPRRMREVAALQEEPKHRAWSDAVSSVQDQSSGAESPGHHGRPRRAVPVKNYTWPKKNTRIEVGSFEEDDLDVVEPAEDRLAVSETPEDLMPVPEKAIAVENEPLSIDFDMDDAFSALAVQNREAGPERLPYLSSSQRSGLHNVPHGFEWDQLVSRDWQGTLIHVDFSPIEINVVESTITRLLGLQRDSRSRDKRKRLRRLLDGITEPKLLYLAGVLRSKLHSRDRRSIDAFLRDAQENKIRSAAPRIERLAASRPNKSFRSEAKLSTSSVIRRRELGIQSYRGWSSTSSPISYQLKNRVQDSLGPVCSYTGASSDVHAVAWSVDGECFAAGAICVDDPHSMQYNRSNNLLYGDVARNTIHELGKHYVQRPRTDSGPNSTHAMYASQDPKLFKTVTSVAFSPNGNYMFSGGWDQNVWVWETKYDGLQPADAVSLHHKSEVSMMAVNSSGVLATGTRKSTGNAVKVLNLREDDLSQPPVTLNFNSEKAAARPDQIMLPMALHFSPRYENLLLGGFGATARQDGRDTNGDICLWDINGNKQLNVWGSGKYVFDLSFHPRERWMAVATVAGQNTNRGMRSTVRLYSEGNAMDDKFSTLMELECRALDINDVVWCPDDNYLVAAGCTNGRAYVWDIRNPNHVLRELAHASSLMPLDEREDREITDTGIRFLSWGNNATRLYSGSSDGVVKVWNVARSEEETFVKDLITVDSGIMSGAFSPDYSKLLLGEVNGSVNVLEVGRDDCSLKDAAKMKYISYEDDDPEFETQPSTSTSAAADSGIASARELLETGQMITRPMGGLPIKQAVQGPSYAGPYDASVDAPFLRKQALEMQLKFPETSESPCSVCLGPESNPVKITSEEIGDSGRSLDRIPNELRSRWLAGTVDLKIPPAMVPCGSCGRAARPFDRVYSSGGTPLPPRCERCDFTCLRCGGHDTTLSIENESYVCFVCKLNWEIGALGYNLTEDFDNLFGRTRTYANHSSRRRKSYDDIPKLDGYKKDLYLAKLEAVSRASDEDITFGDEINALTDHYFSLAIDRPESPPL</sequence>
<dbReference type="SMART" id="SM00320">
    <property type="entry name" value="WD40"/>
    <property type="match status" value="7"/>
</dbReference>
<dbReference type="GO" id="GO:0032956">
    <property type="term" value="P:regulation of actin cytoskeleton organization"/>
    <property type="evidence" value="ECO:0007669"/>
    <property type="project" value="TreeGrafter"/>
</dbReference>
<dbReference type="OrthoDB" id="10248252at2759"/>
<evidence type="ECO:0000256" key="5">
    <source>
        <dbReference type="SAM" id="MobiDB-lite"/>
    </source>
</evidence>
<protein>
    <submittedName>
        <fullName evidence="6">WD40 repeat-like protein</fullName>
    </submittedName>
</protein>
<dbReference type="Proteomes" id="UP000799764">
    <property type="component" value="Unassembled WGS sequence"/>
</dbReference>
<accession>A0A9P4PI76</accession>
<dbReference type="InterPro" id="IPR037588">
    <property type="entry name" value="MLST8"/>
</dbReference>
<evidence type="ECO:0000256" key="2">
    <source>
        <dbReference type="ARBA" id="ARBA00022574"/>
    </source>
</evidence>
<name>A0A9P4PI76_9PLEO</name>
<feature type="repeat" description="WD" evidence="4">
    <location>
        <begin position="557"/>
        <end position="582"/>
    </location>
</feature>
<dbReference type="PANTHER" id="PTHR19842:SF0">
    <property type="entry name" value="TARGET OF RAPAMYCIN COMPLEX SUBUNIT LST8"/>
    <property type="match status" value="1"/>
</dbReference>
<feature type="region of interest" description="Disordered" evidence="5">
    <location>
        <begin position="1"/>
        <end position="45"/>
    </location>
</feature>
<dbReference type="InterPro" id="IPR015943">
    <property type="entry name" value="WD40/YVTN_repeat-like_dom_sf"/>
</dbReference>
<dbReference type="AlphaFoldDB" id="A0A9P4PI76"/>
<dbReference type="PROSITE" id="PS50082">
    <property type="entry name" value="WD_REPEATS_2"/>
    <property type="match status" value="2"/>
</dbReference>
<dbReference type="PANTHER" id="PTHR19842">
    <property type="entry name" value="G BETA-LIKE PROTEIN GBL"/>
    <property type="match status" value="1"/>
</dbReference>
<comment type="caution">
    <text evidence="6">The sequence shown here is derived from an EMBL/GenBank/DDBJ whole genome shotgun (WGS) entry which is preliminary data.</text>
</comment>
<dbReference type="InterPro" id="IPR019775">
    <property type="entry name" value="WD40_repeat_CS"/>
</dbReference>
<dbReference type="GO" id="GO:0031931">
    <property type="term" value="C:TORC1 complex"/>
    <property type="evidence" value="ECO:0007669"/>
    <property type="project" value="InterPro"/>
</dbReference>
<keyword evidence="2 4" id="KW-0853">WD repeat</keyword>
<evidence type="ECO:0000256" key="1">
    <source>
        <dbReference type="ARBA" id="ARBA00009890"/>
    </source>
</evidence>
<evidence type="ECO:0000313" key="7">
    <source>
        <dbReference type="Proteomes" id="UP000799764"/>
    </source>
</evidence>
<dbReference type="PROSITE" id="PS00678">
    <property type="entry name" value="WD_REPEATS_1"/>
    <property type="match status" value="1"/>
</dbReference>
<dbReference type="InterPro" id="IPR001680">
    <property type="entry name" value="WD40_rpt"/>
</dbReference>
<keyword evidence="7" id="KW-1185">Reference proteome</keyword>
<dbReference type="GO" id="GO:0031929">
    <property type="term" value="P:TOR signaling"/>
    <property type="evidence" value="ECO:0007669"/>
    <property type="project" value="InterPro"/>
</dbReference>
<dbReference type="Gene3D" id="2.130.10.10">
    <property type="entry name" value="YVTN repeat-like/Quinoprotein amine dehydrogenase"/>
    <property type="match status" value="1"/>
</dbReference>
<dbReference type="Pfam" id="PF00400">
    <property type="entry name" value="WD40"/>
    <property type="match status" value="3"/>
</dbReference>
<feature type="repeat" description="WD" evidence="4">
    <location>
        <begin position="826"/>
        <end position="860"/>
    </location>
</feature>
<reference evidence="6" key="1">
    <citation type="journal article" date="2020" name="Stud. Mycol.">
        <title>101 Dothideomycetes genomes: a test case for predicting lifestyles and emergence of pathogens.</title>
        <authorList>
            <person name="Haridas S."/>
            <person name="Albert R."/>
            <person name="Binder M."/>
            <person name="Bloem J."/>
            <person name="Labutti K."/>
            <person name="Salamov A."/>
            <person name="Andreopoulos B."/>
            <person name="Baker S."/>
            <person name="Barry K."/>
            <person name="Bills G."/>
            <person name="Bluhm B."/>
            <person name="Cannon C."/>
            <person name="Castanera R."/>
            <person name="Culley D."/>
            <person name="Daum C."/>
            <person name="Ezra D."/>
            <person name="Gonzalez J."/>
            <person name="Henrissat B."/>
            <person name="Kuo A."/>
            <person name="Liang C."/>
            <person name="Lipzen A."/>
            <person name="Lutzoni F."/>
            <person name="Magnuson J."/>
            <person name="Mondo S."/>
            <person name="Nolan M."/>
            <person name="Ohm R."/>
            <person name="Pangilinan J."/>
            <person name="Park H.-J."/>
            <person name="Ramirez L."/>
            <person name="Alfaro M."/>
            <person name="Sun H."/>
            <person name="Tritt A."/>
            <person name="Yoshinaga Y."/>
            <person name="Zwiers L.-H."/>
            <person name="Turgeon B."/>
            <person name="Goodwin S."/>
            <person name="Spatafora J."/>
            <person name="Crous P."/>
            <person name="Grigoriev I."/>
        </authorList>
    </citation>
    <scope>NUCLEOTIDE SEQUENCE</scope>
    <source>
        <strain evidence="6">CBS 690.94</strain>
    </source>
</reference>
<evidence type="ECO:0000256" key="4">
    <source>
        <dbReference type="PROSITE-ProRule" id="PRU00221"/>
    </source>
</evidence>
<dbReference type="GO" id="GO:0031932">
    <property type="term" value="C:TORC2 complex"/>
    <property type="evidence" value="ECO:0007669"/>
    <property type="project" value="InterPro"/>
</dbReference>
<dbReference type="EMBL" id="MU001502">
    <property type="protein sequence ID" value="KAF2443429.1"/>
    <property type="molecule type" value="Genomic_DNA"/>
</dbReference>
<feature type="compositionally biased region" description="Low complexity" evidence="5">
    <location>
        <begin position="183"/>
        <end position="196"/>
    </location>
</feature>
<comment type="similarity">
    <text evidence="1">Belongs to the WD repeat LST8 family.</text>
</comment>
<organism evidence="6 7">
    <name type="scientific">Karstenula rhodostoma CBS 690.94</name>
    <dbReference type="NCBI Taxonomy" id="1392251"/>
    <lineage>
        <taxon>Eukaryota</taxon>
        <taxon>Fungi</taxon>
        <taxon>Dikarya</taxon>
        <taxon>Ascomycota</taxon>
        <taxon>Pezizomycotina</taxon>
        <taxon>Dothideomycetes</taxon>
        <taxon>Pleosporomycetidae</taxon>
        <taxon>Pleosporales</taxon>
        <taxon>Massarineae</taxon>
        <taxon>Didymosphaeriaceae</taxon>
        <taxon>Karstenula</taxon>
    </lineage>
</organism>
<dbReference type="InterPro" id="IPR036322">
    <property type="entry name" value="WD40_repeat_dom_sf"/>
</dbReference>
<keyword evidence="3" id="KW-0677">Repeat</keyword>
<feature type="compositionally biased region" description="Polar residues" evidence="5">
    <location>
        <begin position="1"/>
        <end position="25"/>
    </location>
</feature>
<gene>
    <name evidence="6" type="ORF">P171DRAFT_361951</name>
</gene>
<feature type="region of interest" description="Disordered" evidence="5">
    <location>
        <begin position="174"/>
        <end position="208"/>
    </location>
</feature>
<dbReference type="SUPFAM" id="SSF50978">
    <property type="entry name" value="WD40 repeat-like"/>
    <property type="match status" value="1"/>
</dbReference>
<proteinExistence type="inferred from homology"/>